<reference evidence="2 3" key="1">
    <citation type="submission" date="2019-08" db="EMBL/GenBank/DDBJ databases">
        <title>Parahaliea maris sp. nov., isolated from the surface seawater.</title>
        <authorList>
            <person name="Liu Y."/>
        </authorList>
    </citation>
    <scope>NUCLEOTIDE SEQUENCE [LARGE SCALE GENOMIC DNA]</scope>
    <source>
        <strain evidence="2 3">HSLHS9</strain>
    </source>
</reference>
<accession>A0A5C8ZXI2</accession>
<comment type="caution">
    <text evidence="2">The sequence shown here is derived from an EMBL/GenBank/DDBJ whole genome shotgun (WGS) entry which is preliminary data.</text>
</comment>
<organism evidence="2 3">
    <name type="scientific">Parahaliea maris</name>
    <dbReference type="NCBI Taxonomy" id="2716870"/>
    <lineage>
        <taxon>Bacteria</taxon>
        <taxon>Pseudomonadati</taxon>
        <taxon>Pseudomonadota</taxon>
        <taxon>Gammaproteobacteria</taxon>
        <taxon>Cellvibrionales</taxon>
        <taxon>Halieaceae</taxon>
        <taxon>Parahaliea</taxon>
    </lineage>
</organism>
<evidence type="ECO:0000313" key="3">
    <source>
        <dbReference type="Proteomes" id="UP000321039"/>
    </source>
</evidence>
<evidence type="ECO:0000313" key="2">
    <source>
        <dbReference type="EMBL" id="TXS92177.1"/>
    </source>
</evidence>
<evidence type="ECO:0008006" key="4">
    <source>
        <dbReference type="Google" id="ProtNLM"/>
    </source>
</evidence>
<dbReference type="Proteomes" id="UP000321039">
    <property type="component" value="Unassembled WGS sequence"/>
</dbReference>
<name>A0A5C8ZXI2_9GAMM</name>
<proteinExistence type="predicted"/>
<keyword evidence="3" id="KW-1185">Reference proteome</keyword>
<feature type="region of interest" description="Disordered" evidence="1">
    <location>
        <begin position="1"/>
        <end position="25"/>
    </location>
</feature>
<protein>
    <recommendedName>
        <fullName evidence="4">Uracil-DNA glycosylase-like domain-containing protein</fullName>
    </recommendedName>
</protein>
<evidence type="ECO:0000256" key="1">
    <source>
        <dbReference type="SAM" id="MobiDB-lite"/>
    </source>
</evidence>
<dbReference type="EMBL" id="VRZA01000005">
    <property type="protein sequence ID" value="TXS92177.1"/>
    <property type="molecule type" value="Genomic_DNA"/>
</dbReference>
<dbReference type="RefSeq" id="WP_148069416.1">
    <property type="nucleotide sequence ID" value="NZ_VRZA01000005.1"/>
</dbReference>
<gene>
    <name evidence="2" type="ORF">FV139_15810</name>
</gene>
<dbReference type="AlphaFoldDB" id="A0A5C8ZXI2"/>
<sequence>MLERPVSRRQGNVEPPSPEVPLPASRSPGPVAHFTLCAVVAGPFLWLEALPNEVLGKDQVRLIRGMAQALGAVNAVQVSQFDWPPHNNRQLDLGEEAARAALHSFLARQMEQQGCRAIVVLGEAAARHFGDRFTRASGVDTPCVTAPASTADMLADPQQKRAVWEAIRPLRSTRTA</sequence>